<dbReference type="Gene3D" id="2.40.440.10">
    <property type="entry name" value="L,D-transpeptidase catalytic domain-like"/>
    <property type="match status" value="1"/>
</dbReference>
<dbReference type="InterPro" id="IPR038063">
    <property type="entry name" value="Transpep_catalytic_dom"/>
</dbReference>
<comment type="caution">
    <text evidence="13">The sequence shown here is derived from an EMBL/GenBank/DDBJ whole genome shotgun (WGS) entry which is preliminary data.</text>
</comment>
<dbReference type="GO" id="GO:0071972">
    <property type="term" value="F:peptidoglycan L,D-transpeptidase activity"/>
    <property type="evidence" value="ECO:0007669"/>
    <property type="project" value="TreeGrafter"/>
</dbReference>
<dbReference type="SUPFAM" id="SSF54106">
    <property type="entry name" value="LysM domain"/>
    <property type="match status" value="3"/>
</dbReference>
<dbReference type="InterPro" id="IPR036779">
    <property type="entry name" value="LysM_dom_sf"/>
</dbReference>
<proteinExistence type="inferred from homology"/>
<dbReference type="EMBL" id="QLUW01000004">
    <property type="protein sequence ID" value="RAP74325.1"/>
    <property type="molecule type" value="Genomic_DNA"/>
</dbReference>
<feature type="domain" description="LysM" evidence="11">
    <location>
        <begin position="90"/>
        <end position="138"/>
    </location>
</feature>
<feature type="domain" description="L,D-TPase catalytic" evidence="12">
    <location>
        <begin position="220"/>
        <end position="344"/>
    </location>
</feature>
<gene>
    <name evidence="13" type="ORF">DL346_19765</name>
</gene>
<feature type="domain" description="LysM" evidence="11">
    <location>
        <begin position="37"/>
        <end position="83"/>
    </location>
</feature>
<dbReference type="Proteomes" id="UP000249260">
    <property type="component" value="Unassembled WGS sequence"/>
</dbReference>
<dbReference type="CDD" id="cd16913">
    <property type="entry name" value="YkuD_like"/>
    <property type="match status" value="1"/>
</dbReference>
<feature type="signal peptide" evidence="10">
    <location>
        <begin position="1"/>
        <end position="27"/>
    </location>
</feature>
<dbReference type="SUPFAM" id="SSF141523">
    <property type="entry name" value="L,D-transpeptidase catalytic domain-like"/>
    <property type="match status" value="1"/>
</dbReference>
<dbReference type="PROSITE" id="PS52029">
    <property type="entry name" value="LD_TPASE"/>
    <property type="match status" value="1"/>
</dbReference>
<evidence type="ECO:0000313" key="14">
    <source>
        <dbReference type="Proteomes" id="UP000249260"/>
    </source>
</evidence>
<accession>A0A328U0E9</accession>
<feature type="active site" description="Nucleophile" evidence="9">
    <location>
        <position position="320"/>
    </location>
</feature>
<dbReference type="GO" id="GO:0016740">
    <property type="term" value="F:transferase activity"/>
    <property type="evidence" value="ECO:0007669"/>
    <property type="project" value="UniProtKB-KW"/>
</dbReference>
<evidence type="ECO:0000256" key="8">
    <source>
        <dbReference type="ARBA" id="ARBA00060592"/>
    </source>
</evidence>
<dbReference type="UniPathway" id="UPA00219"/>
<comment type="similarity">
    <text evidence="2">Belongs to the YkuD family.</text>
</comment>
<dbReference type="SMART" id="SM00257">
    <property type="entry name" value="LysM"/>
    <property type="match status" value="3"/>
</dbReference>
<dbReference type="PROSITE" id="PS51782">
    <property type="entry name" value="LYSM"/>
    <property type="match status" value="3"/>
</dbReference>
<feature type="chain" id="PRO_5016372269" description="LysM peptidoglycan-binding domain-containing protein" evidence="10">
    <location>
        <begin position="28"/>
        <end position="345"/>
    </location>
</feature>
<reference evidence="13 14" key="1">
    <citation type="submission" date="2018-06" db="EMBL/GenBank/DDBJ databases">
        <title>Paenibacillus montanisoli sp. nov., isolated from mountain area soil.</title>
        <authorList>
            <person name="Wu M."/>
        </authorList>
    </citation>
    <scope>NUCLEOTIDE SEQUENCE [LARGE SCALE GENOMIC DNA]</scope>
    <source>
        <strain evidence="13 14">RA17</strain>
    </source>
</reference>
<evidence type="ECO:0000256" key="4">
    <source>
        <dbReference type="ARBA" id="ARBA00022801"/>
    </source>
</evidence>
<dbReference type="Gene3D" id="3.10.350.10">
    <property type="entry name" value="LysM domain"/>
    <property type="match status" value="3"/>
</dbReference>
<evidence type="ECO:0000256" key="1">
    <source>
        <dbReference type="ARBA" id="ARBA00004752"/>
    </source>
</evidence>
<sequence length="345" mass="37670">MGMQSKWVLSIAALLVLLLSCPNPLSAKEDNKSSISITYSIKSGDTLYSIAKKYYLTGDYERVARLNGWVPKASLKAGAVLKLKNPLILDHYTVNAGDTLFAITNRYFNRSQYKNALMEYNGISDPNTGLKIGMALIVPIPSGEQRHVVHAGDTLYSLSAKYFKSIDYQQAIARYNEIQETPGAIKAGQVLRIPNPFYVVLEDSPGKEVTIASALPSKPFSIEIDITKNKLYVRSGGKLAKSFDIASGKRKGQTPTGSFEIITKIKNPWYTAKDIPGGDPKNPLGSRWLGLNVPNTQGRTYGIHGTNAPASIGTNASAGCIRMLNKDVEWLYNTVPTGTIVKIHA</sequence>
<dbReference type="GO" id="GO:0008360">
    <property type="term" value="P:regulation of cell shape"/>
    <property type="evidence" value="ECO:0007669"/>
    <property type="project" value="UniProtKB-UniRule"/>
</dbReference>
<dbReference type="InterPro" id="IPR050979">
    <property type="entry name" value="LD-transpeptidase"/>
</dbReference>
<evidence type="ECO:0000259" key="12">
    <source>
        <dbReference type="PROSITE" id="PS52029"/>
    </source>
</evidence>
<evidence type="ECO:0000259" key="11">
    <source>
        <dbReference type="PROSITE" id="PS51782"/>
    </source>
</evidence>
<dbReference type="AlphaFoldDB" id="A0A328U0E9"/>
<dbReference type="PANTHER" id="PTHR30582">
    <property type="entry name" value="L,D-TRANSPEPTIDASE"/>
    <property type="match status" value="1"/>
</dbReference>
<evidence type="ECO:0000256" key="7">
    <source>
        <dbReference type="ARBA" id="ARBA00023316"/>
    </source>
</evidence>
<evidence type="ECO:0000256" key="5">
    <source>
        <dbReference type="ARBA" id="ARBA00022960"/>
    </source>
</evidence>
<dbReference type="FunFam" id="2.40.440.10:FF:000003">
    <property type="entry name" value="L,D-transpeptidase YciB"/>
    <property type="match status" value="1"/>
</dbReference>
<keyword evidence="4" id="KW-0378">Hydrolase</keyword>
<comment type="pathway">
    <text evidence="8">Glycan biosynthesis.</text>
</comment>
<evidence type="ECO:0000256" key="6">
    <source>
        <dbReference type="ARBA" id="ARBA00022984"/>
    </source>
</evidence>
<dbReference type="InterPro" id="IPR018392">
    <property type="entry name" value="LysM"/>
</dbReference>
<evidence type="ECO:0000256" key="9">
    <source>
        <dbReference type="PROSITE-ProRule" id="PRU01373"/>
    </source>
</evidence>
<keyword evidence="3" id="KW-0808">Transferase</keyword>
<dbReference type="GO" id="GO:0018104">
    <property type="term" value="P:peptidoglycan-protein cross-linking"/>
    <property type="evidence" value="ECO:0007669"/>
    <property type="project" value="TreeGrafter"/>
</dbReference>
<dbReference type="PANTHER" id="PTHR30582:SF4">
    <property type="entry name" value="L,D-TRANSPEPTIDASE YQJB-RELATED"/>
    <property type="match status" value="1"/>
</dbReference>
<dbReference type="Pfam" id="PF01476">
    <property type="entry name" value="LysM"/>
    <property type="match status" value="3"/>
</dbReference>
<keyword evidence="10" id="KW-0732">Signal</keyword>
<dbReference type="GO" id="GO:0071555">
    <property type="term" value="P:cell wall organization"/>
    <property type="evidence" value="ECO:0007669"/>
    <property type="project" value="UniProtKB-UniRule"/>
</dbReference>
<evidence type="ECO:0000256" key="10">
    <source>
        <dbReference type="SAM" id="SignalP"/>
    </source>
</evidence>
<feature type="active site" description="Proton donor/acceptor" evidence="9">
    <location>
        <position position="304"/>
    </location>
</feature>
<dbReference type="OrthoDB" id="9787225at2"/>
<keyword evidence="5 9" id="KW-0133">Cell shape</keyword>
<organism evidence="13 14">
    <name type="scientific">Paenibacillus montanisoli</name>
    <dbReference type="NCBI Taxonomy" id="2081970"/>
    <lineage>
        <taxon>Bacteria</taxon>
        <taxon>Bacillati</taxon>
        <taxon>Bacillota</taxon>
        <taxon>Bacilli</taxon>
        <taxon>Bacillales</taxon>
        <taxon>Paenibacillaceae</taxon>
        <taxon>Paenibacillus</taxon>
    </lineage>
</organism>
<evidence type="ECO:0000256" key="3">
    <source>
        <dbReference type="ARBA" id="ARBA00022679"/>
    </source>
</evidence>
<name>A0A328U0E9_9BACL</name>
<evidence type="ECO:0008006" key="15">
    <source>
        <dbReference type="Google" id="ProtNLM"/>
    </source>
</evidence>
<evidence type="ECO:0000256" key="2">
    <source>
        <dbReference type="ARBA" id="ARBA00005992"/>
    </source>
</evidence>
<keyword evidence="14" id="KW-1185">Reference proteome</keyword>
<keyword evidence="7 9" id="KW-0961">Cell wall biogenesis/degradation</keyword>
<feature type="domain" description="LysM" evidence="11">
    <location>
        <begin position="145"/>
        <end position="193"/>
    </location>
</feature>
<keyword evidence="6 9" id="KW-0573">Peptidoglycan synthesis</keyword>
<dbReference type="GO" id="GO:0005576">
    <property type="term" value="C:extracellular region"/>
    <property type="evidence" value="ECO:0007669"/>
    <property type="project" value="TreeGrafter"/>
</dbReference>
<protein>
    <recommendedName>
        <fullName evidence="15">LysM peptidoglycan-binding domain-containing protein</fullName>
    </recommendedName>
</protein>
<dbReference type="Pfam" id="PF03734">
    <property type="entry name" value="YkuD"/>
    <property type="match status" value="1"/>
</dbReference>
<comment type="pathway">
    <text evidence="1 9">Cell wall biogenesis; peptidoglycan biosynthesis.</text>
</comment>
<dbReference type="CDD" id="cd00118">
    <property type="entry name" value="LysM"/>
    <property type="match status" value="3"/>
</dbReference>
<dbReference type="PROSITE" id="PS51257">
    <property type="entry name" value="PROKAR_LIPOPROTEIN"/>
    <property type="match status" value="1"/>
</dbReference>
<evidence type="ECO:0000313" key="13">
    <source>
        <dbReference type="EMBL" id="RAP74325.1"/>
    </source>
</evidence>
<dbReference type="InterPro" id="IPR005490">
    <property type="entry name" value="LD_TPept_cat_dom"/>
</dbReference>